<comment type="caution">
    <text evidence="1">The sequence shown here is derived from an EMBL/GenBank/DDBJ whole genome shotgun (WGS) entry which is preliminary data.</text>
</comment>
<name>A0AAP4C6Z8_9MICC</name>
<proteinExistence type="predicted"/>
<organism evidence="1 2">
    <name type="scientific">Pseudoglutamicibacter cumminsii</name>
    <dbReference type="NCBI Taxonomy" id="156979"/>
    <lineage>
        <taxon>Bacteria</taxon>
        <taxon>Bacillati</taxon>
        <taxon>Actinomycetota</taxon>
        <taxon>Actinomycetes</taxon>
        <taxon>Micrococcales</taxon>
        <taxon>Micrococcaceae</taxon>
        <taxon>Pseudoglutamicibacter</taxon>
    </lineage>
</organism>
<dbReference type="Proteomes" id="UP001240483">
    <property type="component" value="Unassembled WGS sequence"/>
</dbReference>
<dbReference type="RefSeq" id="WP_285333299.1">
    <property type="nucleotide sequence ID" value="NZ_JASODW010000007.1"/>
</dbReference>
<sequence>MREFFKSLFGNPDRKDTKELGEGVWRSDYWRFRRAVDRMHQVLEQAQSDSAYSVILTYADEVGDHLDRVREVARRAHAAFPSSGDHVPAAAMDVHNALTKAATHAATLAQSAAMLGWGTATEASEAGCLSVAQENLDRKSGAVDSQISKAETALQEALQGT</sequence>
<accession>A0AAP4C6Z8</accession>
<reference evidence="1" key="1">
    <citation type="submission" date="2023-05" db="EMBL/GenBank/DDBJ databases">
        <title>Cataloging the Phylogenetic Diversity of Human Bladder Bacteria.</title>
        <authorList>
            <person name="Du J."/>
        </authorList>
    </citation>
    <scope>NUCLEOTIDE SEQUENCE</scope>
    <source>
        <strain evidence="1">UMB9978</strain>
    </source>
</reference>
<evidence type="ECO:0000313" key="2">
    <source>
        <dbReference type="Proteomes" id="UP001240483"/>
    </source>
</evidence>
<dbReference type="AlphaFoldDB" id="A0AAP4C6Z8"/>
<evidence type="ECO:0000313" key="1">
    <source>
        <dbReference type="EMBL" id="MDK6275463.1"/>
    </source>
</evidence>
<dbReference type="EMBL" id="JASODW010000007">
    <property type="protein sequence ID" value="MDK6275463.1"/>
    <property type="molecule type" value="Genomic_DNA"/>
</dbReference>
<gene>
    <name evidence="1" type="ORF">QP116_06920</name>
</gene>
<protein>
    <submittedName>
        <fullName evidence="1">Uncharacterized protein</fullName>
    </submittedName>
</protein>